<dbReference type="EMBL" id="BKCP01013181">
    <property type="protein sequence ID" value="GER57179.1"/>
    <property type="molecule type" value="Genomic_DNA"/>
</dbReference>
<comment type="caution">
    <text evidence="1">The sequence shown here is derived from an EMBL/GenBank/DDBJ whole genome shotgun (WGS) entry which is preliminary data.</text>
</comment>
<evidence type="ECO:0000313" key="2">
    <source>
        <dbReference type="Proteomes" id="UP000325081"/>
    </source>
</evidence>
<dbReference type="Proteomes" id="UP000325081">
    <property type="component" value="Unassembled WGS sequence"/>
</dbReference>
<sequence length="210" mass="23038">MAVSRPPTNSTAAIPEGTLKCLESMYLTGLRYSTIHPGMGEYRSWRLGRTRMPVEKFLNTWGPFSKPPFFTKFPVKNGRHLKLLMENIKCNDSILPSIKPVVSSISLIAIASNKGPHVGSSCVPGLWNVTLTTLDRALKLHAYVSPPSVLYNVCIGRSLDIPGTDTLSTSSCAHVRVAPKTEPGFRSRTYCDTEASFPSLTAWAPRGMLK</sequence>
<dbReference type="GO" id="GO:0003746">
    <property type="term" value="F:translation elongation factor activity"/>
    <property type="evidence" value="ECO:0007669"/>
    <property type="project" value="UniProtKB-KW"/>
</dbReference>
<evidence type="ECO:0000313" key="1">
    <source>
        <dbReference type="EMBL" id="GER57179.1"/>
    </source>
</evidence>
<name>A0A5A7RJ47_STRAF</name>
<accession>A0A5A7RJ47</accession>
<dbReference type="AlphaFoldDB" id="A0A5A7RJ47"/>
<proteinExistence type="predicted"/>
<gene>
    <name evidence="1" type="ORF">STAS_34981</name>
</gene>
<keyword evidence="1" id="KW-0648">Protein biosynthesis</keyword>
<reference evidence="2" key="1">
    <citation type="journal article" date="2019" name="Curr. Biol.">
        <title>Genome Sequence of Striga asiatica Provides Insight into the Evolution of Plant Parasitism.</title>
        <authorList>
            <person name="Yoshida S."/>
            <person name="Kim S."/>
            <person name="Wafula E.K."/>
            <person name="Tanskanen J."/>
            <person name="Kim Y.M."/>
            <person name="Honaas L."/>
            <person name="Yang Z."/>
            <person name="Spallek T."/>
            <person name="Conn C.E."/>
            <person name="Ichihashi Y."/>
            <person name="Cheong K."/>
            <person name="Cui S."/>
            <person name="Der J.P."/>
            <person name="Gundlach H."/>
            <person name="Jiao Y."/>
            <person name="Hori C."/>
            <person name="Ishida J.K."/>
            <person name="Kasahara H."/>
            <person name="Kiba T."/>
            <person name="Kim M.S."/>
            <person name="Koo N."/>
            <person name="Laohavisit A."/>
            <person name="Lee Y.H."/>
            <person name="Lumba S."/>
            <person name="McCourt P."/>
            <person name="Mortimer J.C."/>
            <person name="Mutuku J.M."/>
            <person name="Nomura T."/>
            <person name="Sasaki-Sekimoto Y."/>
            <person name="Seto Y."/>
            <person name="Wang Y."/>
            <person name="Wakatake T."/>
            <person name="Sakakibara H."/>
            <person name="Demura T."/>
            <person name="Yamaguchi S."/>
            <person name="Yoneyama K."/>
            <person name="Manabe R.I."/>
            <person name="Nelson D.C."/>
            <person name="Schulman A.H."/>
            <person name="Timko M.P."/>
            <person name="dePamphilis C.W."/>
            <person name="Choi D."/>
            <person name="Shirasu K."/>
        </authorList>
    </citation>
    <scope>NUCLEOTIDE SEQUENCE [LARGE SCALE GENOMIC DNA]</scope>
    <source>
        <strain evidence="2">cv. UVA1</strain>
    </source>
</reference>
<organism evidence="1 2">
    <name type="scientific">Striga asiatica</name>
    <name type="common">Asiatic witchweed</name>
    <name type="synonym">Buchnera asiatica</name>
    <dbReference type="NCBI Taxonomy" id="4170"/>
    <lineage>
        <taxon>Eukaryota</taxon>
        <taxon>Viridiplantae</taxon>
        <taxon>Streptophyta</taxon>
        <taxon>Embryophyta</taxon>
        <taxon>Tracheophyta</taxon>
        <taxon>Spermatophyta</taxon>
        <taxon>Magnoliopsida</taxon>
        <taxon>eudicotyledons</taxon>
        <taxon>Gunneridae</taxon>
        <taxon>Pentapetalae</taxon>
        <taxon>asterids</taxon>
        <taxon>lamiids</taxon>
        <taxon>Lamiales</taxon>
        <taxon>Orobanchaceae</taxon>
        <taxon>Buchnereae</taxon>
        <taxon>Striga</taxon>
    </lineage>
</organism>
<protein>
    <submittedName>
        <fullName evidence="1">Elongation factor G</fullName>
    </submittedName>
</protein>
<keyword evidence="2" id="KW-1185">Reference proteome</keyword>
<keyword evidence="1" id="KW-0251">Elongation factor</keyword>